<dbReference type="EMBL" id="CP026306">
    <property type="protein sequence ID" value="AVZ77997.1"/>
    <property type="molecule type" value="Genomic_DNA"/>
</dbReference>
<sequence>MANIWIMRNCDDVAKYGEKRSTLVRADALSYVRASVGSKVVAADVASQEVVTLVDEQDGAHQGRPSLPPNFHIALLARINELRKWVQGEDDEDRFVVAEVRDGKWVWGTYKLSELPQD</sequence>
<reference evidence="1 2" key="1">
    <citation type="submission" date="2018-01" db="EMBL/GenBank/DDBJ databases">
        <title>Complete genome sequence of Streptomyces lunaelactis MM109T, a Ferroverdin A producer isolated from cave moonmilk deposits.</title>
        <authorList>
            <person name="Naome A."/>
            <person name="Martinet L."/>
            <person name="Maciejewska M."/>
            <person name="Anderssen S."/>
            <person name="Adam D."/>
            <person name="Tenconi E."/>
            <person name="Deflandre B."/>
            <person name="Arguelles-Arias A."/>
            <person name="Calusinska M."/>
            <person name="Copieters W."/>
            <person name="Karim L."/>
            <person name="Hanikenne M."/>
            <person name="Baurain D."/>
            <person name="van Wezel G."/>
            <person name="Smargiasso N."/>
            <person name="de Pauw E."/>
            <person name="Delfosse P."/>
            <person name="Rigali S."/>
        </authorList>
    </citation>
    <scope>NUCLEOTIDE SEQUENCE [LARGE SCALE GENOMIC DNA]</scope>
    <source>
        <strain evidence="1 2">MM109</strain>
        <plasmid evidence="2">Plasmid pslun2</plasmid>
    </source>
</reference>
<accession>A0A2R4TFY0</accession>
<evidence type="ECO:0000313" key="2">
    <source>
        <dbReference type="Proteomes" id="UP000244201"/>
    </source>
</evidence>
<dbReference type="Proteomes" id="UP000244201">
    <property type="component" value="Plasmid pSLUN2"/>
</dbReference>
<organism evidence="1 2">
    <name type="scientific">Streptomyces lunaelactis</name>
    <dbReference type="NCBI Taxonomy" id="1535768"/>
    <lineage>
        <taxon>Bacteria</taxon>
        <taxon>Bacillati</taxon>
        <taxon>Actinomycetota</taxon>
        <taxon>Actinomycetes</taxon>
        <taxon>Kitasatosporales</taxon>
        <taxon>Streptomycetaceae</taxon>
        <taxon>Streptomyces</taxon>
    </lineage>
</organism>
<dbReference type="KEGG" id="slk:SLUN_38885"/>
<dbReference type="GeneID" id="55661200"/>
<protein>
    <submittedName>
        <fullName evidence="1">Uncharacterized protein</fullName>
    </submittedName>
</protein>
<evidence type="ECO:0000313" key="1">
    <source>
        <dbReference type="EMBL" id="AVZ77997.1"/>
    </source>
</evidence>
<geneLocation type="plasmid" evidence="2">
    <name>pslun2</name>
</geneLocation>
<dbReference type="RefSeq" id="WP_108155286.1">
    <property type="nucleotide sequence ID" value="NZ_CP026306.1"/>
</dbReference>
<keyword evidence="2" id="KW-1185">Reference proteome</keyword>
<proteinExistence type="predicted"/>
<name>A0A2R4TFY0_9ACTN</name>
<dbReference type="OrthoDB" id="4239076at2"/>
<gene>
    <name evidence="1" type="ORF">SLUN_38885</name>
</gene>
<dbReference type="AlphaFoldDB" id="A0A2R4TFY0"/>
<keyword evidence="1" id="KW-0614">Plasmid</keyword>